<keyword evidence="2" id="KW-1185">Reference proteome</keyword>
<dbReference type="AlphaFoldDB" id="A0A2I2F5Z0"/>
<dbReference type="PRINTS" id="PR00190">
    <property type="entry name" value="ACTIN"/>
</dbReference>
<evidence type="ECO:0000313" key="2">
    <source>
        <dbReference type="Proteomes" id="UP000234585"/>
    </source>
</evidence>
<dbReference type="STRING" id="41067.A0A2I2F5Z0"/>
<dbReference type="RefSeq" id="XP_024670055.1">
    <property type="nucleotide sequence ID" value="XM_024813450.1"/>
</dbReference>
<gene>
    <name evidence="1" type="ORF">BDW47DRAFT_109366</name>
</gene>
<protein>
    <submittedName>
        <fullName evidence="1">Actin family</fullName>
    </submittedName>
</protein>
<reference evidence="1 2" key="1">
    <citation type="submission" date="2017-12" db="EMBL/GenBank/DDBJ databases">
        <authorList>
            <consortium name="DOE Joint Genome Institute"/>
            <person name="Haridas S."/>
            <person name="Kjaerbolling I."/>
            <person name="Vesth T.C."/>
            <person name="Frisvad J.C."/>
            <person name="Nybo J.L."/>
            <person name="Theobald S."/>
            <person name="Kuo A."/>
            <person name="Bowyer P."/>
            <person name="Matsuda Y."/>
            <person name="Mondo S."/>
            <person name="Lyhne E.K."/>
            <person name="Kogle M.E."/>
            <person name="Clum A."/>
            <person name="Lipzen A."/>
            <person name="Salamov A."/>
            <person name="Ngan C.Y."/>
            <person name="Daum C."/>
            <person name="Chiniquy J."/>
            <person name="Barry K."/>
            <person name="LaButti K."/>
            <person name="Simmons B.A."/>
            <person name="Magnuson J.K."/>
            <person name="Mortensen U.H."/>
            <person name="Larsen T.O."/>
            <person name="Grigoriev I.V."/>
            <person name="Baker S.E."/>
            <person name="Andersen M.R."/>
            <person name="Nordberg H.P."/>
            <person name="Cantor M.N."/>
            <person name="Hua S.X."/>
        </authorList>
    </citation>
    <scope>NUCLEOTIDE SEQUENCE [LARGE SCALE GENOMIC DNA]</scope>
    <source>
        <strain evidence="1 2">CBS 102.13</strain>
    </source>
</reference>
<dbReference type="SUPFAM" id="SSF53067">
    <property type="entry name" value="Actin-like ATPase domain"/>
    <property type="match status" value="2"/>
</dbReference>
<dbReference type="OrthoDB" id="4494070at2759"/>
<dbReference type="InterPro" id="IPR043129">
    <property type="entry name" value="ATPase_NBD"/>
</dbReference>
<evidence type="ECO:0000313" key="1">
    <source>
        <dbReference type="EMBL" id="PLB36043.1"/>
    </source>
</evidence>
<dbReference type="Pfam" id="PF00022">
    <property type="entry name" value="Actin"/>
    <property type="match status" value="1"/>
</dbReference>
<dbReference type="Gene3D" id="3.30.420.40">
    <property type="match status" value="2"/>
</dbReference>
<organism evidence="1 2">
    <name type="scientific">Aspergillus candidus</name>
    <dbReference type="NCBI Taxonomy" id="41067"/>
    <lineage>
        <taxon>Eukaryota</taxon>
        <taxon>Fungi</taxon>
        <taxon>Dikarya</taxon>
        <taxon>Ascomycota</taxon>
        <taxon>Pezizomycotina</taxon>
        <taxon>Eurotiomycetes</taxon>
        <taxon>Eurotiomycetidae</taxon>
        <taxon>Eurotiales</taxon>
        <taxon>Aspergillaceae</taxon>
        <taxon>Aspergillus</taxon>
        <taxon>Aspergillus subgen. Circumdati</taxon>
    </lineage>
</organism>
<accession>A0A2I2F5Z0</accession>
<dbReference type="Proteomes" id="UP000234585">
    <property type="component" value="Unassembled WGS sequence"/>
</dbReference>
<proteinExistence type="predicted"/>
<dbReference type="InterPro" id="IPR004000">
    <property type="entry name" value="Actin"/>
</dbReference>
<dbReference type="EMBL" id="KZ559155">
    <property type="protein sequence ID" value="PLB36043.1"/>
    <property type="molecule type" value="Genomic_DNA"/>
</dbReference>
<sequence>MVMKKGILSLERPVQRGAVTDWHDMEAIRNYILHDELKVAPEEHPVLMTDAIHNPRWGRANTTQILFEKFKVPAMYVPNEQAMCLYASGRNSGVVLDSGYGLTQIVPVYEGYTLPYVASKVKAVGSDITSYLGQSLRYDETH</sequence>
<dbReference type="FunFam" id="3.30.420.40:FF:000050">
    <property type="entry name" value="Actin, alpha skeletal muscle"/>
    <property type="match status" value="1"/>
</dbReference>
<dbReference type="PANTHER" id="PTHR11937">
    <property type="entry name" value="ACTIN"/>
    <property type="match status" value="1"/>
</dbReference>
<name>A0A2I2F5Z0_ASPCN</name>
<dbReference type="GeneID" id="36520610"/>